<name>A0A1C7H235_9BACE</name>
<dbReference type="KEGG" id="bcae:A4V03_15440"/>
<dbReference type="GeneID" id="82188536"/>
<dbReference type="OrthoDB" id="1082600at2"/>
<reference evidence="2" key="1">
    <citation type="submission" date="2016-04" db="EMBL/GenBank/DDBJ databases">
        <title>Complete Genome Sequences of Twelve Strains of a Stable Defined Moderately Diverse Mouse Microbiota 2 (sDMDMm2).</title>
        <authorList>
            <person name="Uchimura Y."/>
            <person name="Wyss M."/>
            <person name="Brugiroux S."/>
            <person name="Limenitakis J.P."/>
            <person name="Stecher B."/>
            <person name="McCoy K.D."/>
            <person name="Macpherson A.J."/>
        </authorList>
    </citation>
    <scope>NUCLEOTIDE SEQUENCE [LARGE SCALE GENOMIC DNA]</scope>
    <source>
        <strain evidence="2">I48</strain>
    </source>
</reference>
<proteinExistence type="predicted"/>
<dbReference type="EMBL" id="CP015401">
    <property type="protein sequence ID" value="ANU58783.1"/>
    <property type="molecule type" value="Genomic_DNA"/>
</dbReference>
<dbReference type="Proteomes" id="UP000092631">
    <property type="component" value="Chromosome"/>
</dbReference>
<dbReference type="Pfam" id="PF07610">
    <property type="entry name" value="DUF1573"/>
    <property type="match status" value="1"/>
</dbReference>
<evidence type="ECO:0008006" key="3">
    <source>
        <dbReference type="Google" id="ProtNLM"/>
    </source>
</evidence>
<dbReference type="Gene3D" id="2.60.40.10">
    <property type="entry name" value="Immunoglobulins"/>
    <property type="match status" value="2"/>
</dbReference>
<evidence type="ECO:0000313" key="1">
    <source>
        <dbReference type="EMBL" id="ANU58783.1"/>
    </source>
</evidence>
<gene>
    <name evidence="1" type="ORF">A4V03_15440</name>
</gene>
<protein>
    <recommendedName>
        <fullName evidence="3">DUF1573 domain-containing protein</fullName>
    </recommendedName>
</protein>
<dbReference type="RefSeq" id="WP_065539573.1">
    <property type="nucleotide sequence ID" value="NZ_CP015401.2"/>
</dbReference>
<keyword evidence="2" id="KW-1185">Reference proteome</keyword>
<sequence>MKFFSLIRIVVFLVGTGLFGALHAQNSPASLQARRDSLLNPSLMKQAERVLRFEKSVQNIGTLTEDDVPVTYRFVCTNVSNRPLLIKRATPTCSCVTVGFDSKELLPGKQQVVNLTFHPKNHPGTIDTHVFVYLSSSDKTPVARLTLTGDVLPGKDEWARFPYSMGKLRLKQNTMTFGEVRTGHRSTERIFCGNSSSKPMQLTAPILPAYVTFHTEPAVIPPGGEGDIVVTVDASLIPVGAKAEFTFPIIIEGVSARPLDRTLNIKVKRIN</sequence>
<dbReference type="InterPro" id="IPR013783">
    <property type="entry name" value="Ig-like_fold"/>
</dbReference>
<accession>A0A1C7H235</accession>
<dbReference type="InterPro" id="IPR011467">
    <property type="entry name" value="DUF1573"/>
</dbReference>
<dbReference type="PANTHER" id="PTHR37833:SF1">
    <property type="entry name" value="SIGNAL PEPTIDE PROTEIN"/>
    <property type="match status" value="1"/>
</dbReference>
<dbReference type="PANTHER" id="PTHR37833">
    <property type="entry name" value="LIPOPROTEIN-RELATED"/>
    <property type="match status" value="1"/>
</dbReference>
<dbReference type="AlphaFoldDB" id="A0A1C7H235"/>
<organism evidence="1 2">
    <name type="scientific">Bacteroides caecimuris</name>
    <dbReference type="NCBI Taxonomy" id="1796613"/>
    <lineage>
        <taxon>Bacteria</taxon>
        <taxon>Pseudomonadati</taxon>
        <taxon>Bacteroidota</taxon>
        <taxon>Bacteroidia</taxon>
        <taxon>Bacteroidales</taxon>
        <taxon>Bacteroidaceae</taxon>
        <taxon>Bacteroides</taxon>
    </lineage>
</organism>
<evidence type="ECO:0000313" key="2">
    <source>
        <dbReference type="Proteomes" id="UP000092631"/>
    </source>
</evidence>